<dbReference type="Proteomes" id="UP000224634">
    <property type="component" value="Unassembled WGS sequence"/>
</dbReference>
<dbReference type="Pfam" id="PF12311">
    <property type="entry name" value="DUF3632"/>
    <property type="match status" value="1"/>
</dbReference>
<sequence length="292" mass="32403">MSNQPLTLSLEDEIALPIQHTIFTFLTNLLQADTSASADSTASALDQLHPDKHAEEDSGLDKQSAADFIYSFWEPFHTIARQIPHDHVAMDKLVAVIKALKDLPPRQVHVEGWGDYTLWKDLPLFGETFSTAYNQDRNNPTLDATVLNARNLNFQSYAARLMSLGVELDRYCITALYSTLEGRYDEGKGSLRQIITDPAATPNVDHQIAVVAEWFKYAGATFYLKGAVIGGSLHGPLSKGPGKNEFSAERWQLWKERLGEFAGCGGLKECTRQLAGEIIVMMEKVETDKGGR</sequence>
<comment type="caution">
    <text evidence="1">The sequence shown here is derived from an EMBL/GenBank/DDBJ whole genome shotgun (WGS) entry which is preliminary data.</text>
</comment>
<dbReference type="PANTHER" id="PTHR38797">
    <property type="entry name" value="NUCLEAR PORE COMPLEX PROTEIN NUP85-RELATED"/>
    <property type="match status" value="1"/>
</dbReference>
<organism evidence="1 2">
    <name type="scientific">Polytolypa hystricis (strain UAMH7299)</name>
    <dbReference type="NCBI Taxonomy" id="1447883"/>
    <lineage>
        <taxon>Eukaryota</taxon>
        <taxon>Fungi</taxon>
        <taxon>Dikarya</taxon>
        <taxon>Ascomycota</taxon>
        <taxon>Pezizomycotina</taxon>
        <taxon>Eurotiomycetes</taxon>
        <taxon>Eurotiomycetidae</taxon>
        <taxon>Onygenales</taxon>
        <taxon>Onygenales incertae sedis</taxon>
        <taxon>Polytolypa</taxon>
    </lineage>
</organism>
<evidence type="ECO:0000313" key="2">
    <source>
        <dbReference type="Proteomes" id="UP000224634"/>
    </source>
</evidence>
<name>A0A2B7YIC2_POLH7</name>
<dbReference type="STRING" id="1447883.A0A2B7YIC2"/>
<dbReference type="InterPro" id="IPR022085">
    <property type="entry name" value="OpdG"/>
</dbReference>
<dbReference type="EMBL" id="PDNA01000037">
    <property type="protein sequence ID" value="PGH21296.1"/>
    <property type="molecule type" value="Genomic_DNA"/>
</dbReference>
<reference evidence="1 2" key="1">
    <citation type="submission" date="2017-10" db="EMBL/GenBank/DDBJ databases">
        <title>Comparative genomics in systemic dimorphic fungi from Ajellomycetaceae.</title>
        <authorList>
            <person name="Munoz J.F."/>
            <person name="Mcewen J.G."/>
            <person name="Clay O.K."/>
            <person name="Cuomo C.A."/>
        </authorList>
    </citation>
    <scope>NUCLEOTIDE SEQUENCE [LARGE SCALE GENOMIC DNA]</scope>
    <source>
        <strain evidence="1 2">UAMH7299</strain>
    </source>
</reference>
<evidence type="ECO:0000313" key="1">
    <source>
        <dbReference type="EMBL" id="PGH21296.1"/>
    </source>
</evidence>
<keyword evidence="2" id="KW-1185">Reference proteome</keyword>
<dbReference type="PANTHER" id="PTHR38797:SF4">
    <property type="entry name" value="NUCLEAR PORE COMPLEX PROTEIN NUP85"/>
    <property type="match status" value="1"/>
</dbReference>
<proteinExistence type="predicted"/>
<protein>
    <submittedName>
        <fullName evidence="1">Uncharacterized protein</fullName>
    </submittedName>
</protein>
<dbReference type="AlphaFoldDB" id="A0A2B7YIC2"/>
<dbReference type="InterPro" id="IPR053204">
    <property type="entry name" value="Oxopyrrolidines_Biosynth-assoc"/>
</dbReference>
<accession>A0A2B7YIC2</accession>
<gene>
    <name evidence="1" type="ORF">AJ80_03346</name>
</gene>
<dbReference type="OrthoDB" id="3350591at2759"/>